<dbReference type="AlphaFoldDB" id="A0A0V1LJ57"/>
<sequence length="137" mass="15117">LDQDSAYRIIGFLLPPGATDKYRNEPLPRAGSFTSSTALFAHSSLNGDGPVLTGGFPFLSDSRFPYSIITIKQQSVSIVFIGNRARSGDNALQQDSSTNTTIRRIRTPPHYRTLPVIFKSKSAYGSFTFLPLRCLEE</sequence>
<keyword evidence="2" id="KW-1185">Reference proteome</keyword>
<dbReference type="OrthoDB" id="5918026at2759"/>
<evidence type="ECO:0000313" key="1">
    <source>
        <dbReference type="EMBL" id="KRZ59560.1"/>
    </source>
</evidence>
<proteinExistence type="predicted"/>
<reference evidence="1 2" key="1">
    <citation type="submission" date="2015-05" db="EMBL/GenBank/DDBJ databases">
        <title>Evolution of Trichinella species and genotypes.</title>
        <authorList>
            <person name="Korhonen P.K."/>
            <person name="Edoardo P."/>
            <person name="Giuseppe L.R."/>
            <person name="Gasser R.B."/>
        </authorList>
    </citation>
    <scope>NUCLEOTIDE SEQUENCE [LARGE SCALE GENOMIC DNA]</scope>
    <source>
        <strain evidence="1">ISS10</strain>
    </source>
</reference>
<dbReference type="Proteomes" id="UP000054721">
    <property type="component" value="Unassembled WGS sequence"/>
</dbReference>
<gene>
    <name evidence="1" type="ORF">T02_8797</name>
</gene>
<evidence type="ECO:0000313" key="2">
    <source>
        <dbReference type="Proteomes" id="UP000054721"/>
    </source>
</evidence>
<organism evidence="1 2">
    <name type="scientific">Trichinella nativa</name>
    <dbReference type="NCBI Taxonomy" id="6335"/>
    <lineage>
        <taxon>Eukaryota</taxon>
        <taxon>Metazoa</taxon>
        <taxon>Ecdysozoa</taxon>
        <taxon>Nematoda</taxon>
        <taxon>Enoplea</taxon>
        <taxon>Dorylaimia</taxon>
        <taxon>Trichinellida</taxon>
        <taxon>Trichinellidae</taxon>
        <taxon>Trichinella</taxon>
    </lineage>
</organism>
<name>A0A0V1LJ57_9BILA</name>
<accession>A0A0V1LJ57</accession>
<dbReference type="STRING" id="6335.A0A0V1LJ57"/>
<feature type="non-terminal residue" evidence="1">
    <location>
        <position position="1"/>
    </location>
</feature>
<protein>
    <submittedName>
        <fullName evidence="1">Uncharacterized protein</fullName>
    </submittedName>
</protein>
<comment type="caution">
    <text evidence="1">The sequence shown here is derived from an EMBL/GenBank/DDBJ whole genome shotgun (WGS) entry which is preliminary data.</text>
</comment>
<dbReference type="EMBL" id="JYDW01000040">
    <property type="protein sequence ID" value="KRZ59560.1"/>
    <property type="molecule type" value="Genomic_DNA"/>
</dbReference>